<reference evidence="1 2" key="1">
    <citation type="submission" date="2007-09" db="EMBL/GenBank/DDBJ databases">
        <title>Draft genome sequence of Faecalibacterium prausnitzii M21/2.</title>
        <authorList>
            <person name="Sudarsanam P."/>
            <person name="Ley R."/>
            <person name="Guruge J."/>
            <person name="Turnbaugh P.J."/>
            <person name="Mahowald M."/>
            <person name="Liep D."/>
            <person name="Gordon J."/>
        </authorList>
    </citation>
    <scope>NUCLEOTIDE SEQUENCE [LARGE SCALE GENOMIC DNA]</scope>
    <source>
        <strain evidence="1 2">M21/2</strain>
    </source>
</reference>
<dbReference type="AlphaFoldDB" id="A8SGU7"/>
<evidence type="ECO:0000313" key="2">
    <source>
        <dbReference type="Proteomes" id="UP000005945"/>
    </source>
</evidence>
<dbReference type="HOGENOM" id="CLU_1803284_0_0_9"/>
<comment type="caution">
    <text evidence="1">The sequence shown here is derived from an EMBL/GenBank/DDBJ whole genome shotgun (WGS) entry which is preliminary data.</text>
</comment>
<proteinExistence type="predicted"/>
<evidence type="ECO:0000313" key="1">
    <source>
        <dbReference type="EMBL" id="EDP20373.1"/>
    </source>
</evidence>
<name>A8SGU7_9FIRM</name>
<gene>
    <name evidence="1" type="ORF">FAEPRAM212_03166</name>
</gene>
<sequence>MCVTAYSQTHLSHASVIPDSIIPLYGGVPQENKFTILVQMFCYVSTKADQRLQNLFANYHNFSCRCNQHTNMMKVCKKTCLNMTECCMTAKKPRKGAIHFLKDIFRDTTQRKENAFYTLLPEGKNNTGREKCLLPGWGGTVPL</sequence>
<dbReference type="EMBL" id="ABED02000029">
    <property type="protein sequence ID" value="EDP20373.1"/>
    <property type="molecule type" value="Genomic_DNA"/>
</dbReference>
<organism evidence="1 2">
    <name type="scientific">Faecalibacterium prausnitzii M21/2</name>
    <dbReference type="NCBI Taxonomy" id="411485"/>
    <lineage>
        <taxon>Bacteria</taxon>
        <taxon>Bacillati</taxon>
        <taxon>Bacillota</taxon>
        <taxon>Clostridia</taxon>
        <taxon>Eubacteriales</taxon>
        <taxon>Oscillospiraceae</taxon>
        <taxon>Faecalibacterium</taxon>
    </lineage>
</organism>
<reference evidence="1 2" key="2">
    <citation type="submission" date="2007-09" db="EMBL/GenBank/DDBJ databases">
        <authorList>
            <person name="Fulton L."/>
            <person name="Clifton S."/>
            <person name="Fulton B."/>
            <person name="Xu J."/>
            <person name="Minx P."/>
            <person name="Pepin K.H."/>
            <person name="Johnson M."/>
            <person name="Thiruvilangam P."/>
            <person name="Bhonagiri V."/>
            <person name="Nash W.E."/>
            <person name="Mardis E.R."/>
            <person name="Wilson R.K."/>
        </authorList>
    </citation>
    <scope>NUCLEOTIDE SEQUENCE [LARGE SCALE GENOMIC DNA]</scope>
    <source>
        <strain evidence="1 2">M21/2</strain>
    </source>
</reference>
<accession>A8SGU7</accession>
<protein>
    <submittedName>
        <fullName evidence="1">Uncharacterized protein</fullName>
    </submittedName>
</protein>
<dbReference type="Proteomes" id="UP000005945">
    <property type="component" value="Unassembled WGS sequence"/>
</dbReference>